<dbReference type="SUPFAM" id="SSF52172">
    <property type="entry name" value="CheY-like"/>
    <property type="match status" value="1"/>
</dbReference>
<keyword evidence="2" id="KW-0805">Transcription regulation</keyword>
<evidence type="ECO:0000313" key="6">
    <source>
        <dbReference type="EMBL" id="MBM6827010.1"/>
    </source>
</evidence>
<dbReference type="GO" id="GO:0003677">
    <property type="term" value="F:DNA binding"/>
    <property type="evidence" value="ECO:0007669"/>
    <property type="project" value="UniProtKB-KW"/>
</dbReference>
<dbReference type="PROSITE" id="PS50110">
    <property type="entry name" value="RESPONSE_REGULATORY"/>
    <property type="match status" value="1"/>
</dbReference>
<organism evidence="6 7">
    <name type="scientific">Mordavella massiliensis</name>
    <dbReference type="NCBI Taxonomy" id="1871024"/>
    <lineage>
        <taxon>Bacteria</taxon>
        <taxon>Bacillati</taxon>
        <taxon>Bacillota</taxon>
        <taxon>Clostridia</taxon>
        <taxon>Eubacteriales</taxon>
        <taxon>Clostridiaceae</taxon>
        <taxon>Mordavella</taxon>
    </lineage>
</organism>
<dbReference type="AlphaFoldDB" id="A0A939BK00"/>
<dbReference type="InterPro" id="IPR058245">
    <property type="entry name" value="NreC/VraR/RcsB-like_REC"/>
</dbReference>
<evidence type="ECO:0000256" key="1">
    <source>
        <dbReference type="ARBA" id="ARBA00018672"/>
    </source>
</evidence>
<dbReference type="Proteomes" id="UP000713880">
    <property type="component" value="Unassembled WGS sequence"/>
</dbReference>
<sequence length="193" mass="21815">MSSEKKIRILLIENDIDFVYLIRKTIEQTDDLTFCTYAENGYAGLELARKLRPDIVLTDLNLTGNNLDGIEVSRQIRLSTNAKVLLLTSFEDPSIVISASKKSFACGYIFKSQCQNLCGIIRESATGITVQERFIQELILKDLSSAERSVFDMMLGRNVDILSSEKTIANQKTSVFKKLGIKNQQELQHIFQL</sequence>
<keyword evidence="4" id="KW-0804">Transcription</keyword>
<dbReference type="PANTHER" id="PTHR43214">
    <property type="entry name" value="TWO-COMPONENT RESPONSE REGULATOR"/>
    <property type="match status" value="1"/>
</dbReference>
<dbReference type="InterPro" id="IPR039420">
    <property type="entry name" value="WalR-like"/>
</dbReference>
<evidence type="ECO:0000256" key="2">
    <source>
        <dbReference type="ARBA" id="ARBA00023015"/>
    </source>
</evidence>
<evidence type="ECO:0000256" key="3">
    <source>
        <dbReference type="ARBA" id="ARBA00023125"/>
    </source>
</evidence>
<comment type="caution">
    <text evidence="6">The sequence shown here is derived from an EMBL/GenBank/DDBJ whole genome shotgun (WGS) entry which is preliminary data.</text>
</comment>
<evidence type="ECO:0000256" key="4">
    <source>
        <dbReference type="ARBA" id="ARBA00023163"/>
    </source>
</evidence>
<comment type="function">
    <text evidence="5">May play the central regulatory role in sporulation. It may be an element of the effector pathway responsible for the activation of sporulation genes in response to nutritional stress. Spo0A may act in concert with spo0H (a sigma factor) to control the expression of some genes that are critical to the sporulation process.</text>
</comment>
<reference evidence="6" key="2">
    <citation type="journal article" date="2021" name="Sci. Rep.">
        <title>The distribution of antibiotic resistance genes in chicken gut microbiota commensals.</title>
        <authorList>
            <person name="Juricova H."/>
            <person name="Matiasovicova J."/>
            <person name="Kubasova T."/>
            <person name="Cejkova D."/>
            <person name="Rychlik I."/>
        </authorList>
    </citation>
    <scope>NUCLEOTIDE SEQUENCE</scope>
    <source>
        <strain evidence="6">An420c</strain>
    </source>
</reference>
<name>A0A939BK00_9CLOT</name>
<dbReference type="PANTHER" id="PTHR43214:SF44">
    <property type="entry name" value="TWO-COMPONENT RESPONSE REGULATOR"/>
    <property type="match status" value="1"/>
</dbReference>
<dbReference type="Gene3D" id="3.40.50.2300">
    <property type="match status" value="1"/>
</dbReference>
<keyword evidence="3" id="KW-0238">DNA-binding</keyword>
<protein>
    <recommendedName>
        <fullName evidence="1">Stage 0 sporulation protein A homolog</fullName>
    </recommendedName>
</protein>
<dbReference type="SMART" id="SM00448">
    <property type="entry name" value="REC"/>
    <property type="match status" value="1"/>
</dbReference>
<proteinExistence type="predicted"/>
<dbReference type="InterPro" id="IPR001789">
    <property type="entry name" value="Sig_transdc_resp-reg_receiver"/>
</dbReference>
<reference evidence="6" key="1">
    <citation type="submission" date="2020-08" db="EMBL/GenBank/DDBJ databases">
        <authorList>
            <person name="Cejkova D."/>
            <person name="Kubasova T."/>
            <person name="Jahodarova E."/>
            <person name="Rychlik I."/>
        </authorList>
    </citation>
    <scope>NUCLEOTIDE SEQUENCE</scope>
    <source>
        <strain evidence="6">An420c</strain>
    </source>
</reference>
<dbReference type="CDD" id="cd17535">
    <property type="entry name" value="REC_NarL-like"/>
    <property type="match status" value="1"/>
</dbReference>
<keyword evidence="7" id="KW-1185">Reference proteome</keyword>
<dbReference type="RefSeq" id="WP_204909053.1">
    <property type="nucleotide sequence ID" value="NZ_JACJLV010000022.1"/>
</dbReference>
<dbReference type="EMBL" id="JACJLV010000022">
    <property type="protein sequence ID" value="MBM6827010.1"/>
    <property type="molecule type" value="Genomic_DNA"/>
</dbReference>
<dbReference type="GO" id="GO:0000160">
    <property type="term" value="P:phosphorelay signal transduction system"/>
    <property type="evidence" value="ECO:0007669"/>
    <property type="project" value="InterPro"/>
</dbReference>
<evidence type="ECO:0000313" key="7">
    <source>
        <dbReference type="Proteomes" id="UP000713880"/>
    </source>
</evidence>
<gene>
    <name evidence="6" type="ORF">H6A13_07860</name>
</gene>
<evidence type="ECO:0000256" key="5">
    <source>
        <dbReference type="ARBA" id="ARBA00024867"/>
    </source>
</evidence>
<dbReference type="Pfam" id="PF00072">
    <property type="entry name" value="Response_reg"/>
    <property type="match status" value="1"/>
</dbReference>
<accession>A0A939BK00</accession>
<dbReference type="InterPro" id="IPR011006">
    <property type="entry name" value="CheY-like_superfamily"/>
</dbReference>